<comment type="similarity">
    <text evidence="2 6">Belongs to the nematode receptor-like protein srg family.</text>
</comment>
<dbReference type="WBParaSite" id="HPBE_0000763101-mRNA-1">
    <property type="protein sequence ID" value="HPBE_0000763101-mRNA-1"/>
    <property type="gene ID" value="HPBE_0000763101"/>
</dbReference>
<sequence length="214" mass="23927">MTHGLSPSPYLANGIFDILGVIALEWTRADYKIGFGPPFEPMIRLTMSMTGINFFTHIFGCFLMTLNRYTAVCHAKRQQDIWTMRNVFALLIAEIAAAILMHIPVFSVGFVYEPLQDGGWVLVGRNGTINGTRAVAAVITLSYEVISMVLIAMTIYVMNAQLVQRGSFKMTQEMSLVFVAAINCILNILECIYDTSFLLEIDNDVINWLADQVL</sequence>
<evidence type="ECO:0000256" key="5">
    <source>
        <dbReference type="ARBA" id="ARBA00023136"/>
    </source>
</evidence>
<evidence type="ECO:0000256" key="4">
    <source>
        <dbReference type="ARBA" id="ARBA00022989"/>
    </source>
</evidence>
<comment type="caution">
    <text evidence="6">Lacks conserved residue(s) required for the propagation of feature annotation.</text>
</comment>
<dbReference type="PANTHER" id="PTHR31552:SF31">
    <property type="entry name" value="SERPENTINE RECEPTOR CLASS GAMMA"/>
    <property type="match status" value="1"/>
</dbReference>
<keyword evidence="4 6" id="KW-1133">Transmembrane helix</keyword>
<dbReference type="Gene3D" id="1.20.1070.10">
    <property type="entry name" value="Rhodopsin 7-helix transmembrane proteins"/>
    <property type="match status" value="1"/>
</dbReference>
<reference evidence="7 8" key="1">
    <citation type="submission" date="2018-11" db="EMBL/GenBank/DDBJ databases">
        <authorList>
            <consortium name="Pathogen Informatics"/>
        </authorList>
    </citation>
    <scope>NUCLEOTIDE SEQUENCE [LARGE SCALE GENOMIC DNA]</scope>
</reference>
<evidence type="ECO:0000313" key="9">
    <source>
        <dbReference type="WBParaSite" id="HPBE_0000763101-mRNA-1"/>
    </source>
</evidence>
<feature type="transmembrane region" description="Helical" evidence="6">
    <location>
        <begin position="87"/>
        <end position="112"/>
    </location>
</feature>
<evidence type="ECO:0000256" key="6">
    <source>
        <dbReference type="RuleBase" id="RU280813"/>
    </source>
</evidence>
<dbReference type="GO" id="GO:0016020">
    <property type="term" value="C:membrane"/>
    <property type="evidence" value="ECO:0007669"/>
    <property type="project" value="UniProtKB-SubCell"/>
</dbReference>
<dbReference type="OrthoDB" id="5855582at2759"/>
<organism evidence="7">
    <name type="scientific">Heligmosomoides polygyrus</name>
    <name type="common">Parasitic roundworm</name>
    <dbReference type="NCBI Taxonomy" id="6339"/>
    <lineage>
        <taxon>Eukaryota</taxon>
        <taxon>Metazoa</taxon>
        <taxon>Ecdysozoa</taxon>
        <taxon>Nematoda</taxon>
        <taxon>Chromadorea</taxon>
        <taxon>Rhabditida</taxon>
        <taxon>Rhabditina</taxon>
        <taxon>Rhabditomorpha</taxon>
        <taxon>Strongyloidea</taxon>
        <taxon>Heligmosomidae</taxon>
        <taxon>Heligmosomoides</taxon>
    </lineage>
</organism>
<dbReference type="AlphaFoldDB" id="A0A3P7XGR9"/>
<accession>A0A3P7XGR9</accession>
<evidence type="ECO:0000313" key="8">
    <source>
        <dbReference type="Proteomes" id="UP000050761"/>
    </source>
</evidence>
<dbReference type="SUPFAM" id="SSF81321">
    <property type="entry name" value="Family A G protein-coupled receptor-like"/>
    <property type="match status" value="1"/>
</dbReference>
<dbReference type="GO" id="GO:0007606">
    <property type="term" value="P:sensory perception of chemical stimulus"/>
    <property type="evidence" value="ECO:0007669"/>
    <property type="project" value="UniProtKB-UniRule"/>
</dbReference>
<evidence type="ECO:0000313" key="7">
    <source>
        <dbReference type="EMBL" id="VDO73056.1"/>
    </source>
</evidence>
<feature type="transmembrane region" description="Helical" evidence="6">
    <location>
        <begin position="45"/>
        <end position="66"/>
    </location>
</feature>
<keyword evidence="5 6" id="KW-0472">Membrane</keyword>
<feature type="transmembrane region" description="Helical" evidence="6">
    <location>
        <begin position="132"/>
        <end position="156"/>
    </location>
</feature>
<dbReference type="EMBL" id="UZAH01025940">
    <property type="protein sequence ID" value="VDO73056.1"/>
    <property type="molecule type" value="Genomic_DNA"/>
</dbReference>
<protein>
    <recommendedName>
        <fullName evidence="6">Serpentine receptor class gamma</fullName>
    </recommendedName>
</protein>
<dbReference type="InterPro" id="IPR000609">
    <property type="entry name" value="7TM_GPCR_serpentine_rcpt_Srg"/>
</dbReference>
<gene>
    <name evidence="7" type="ORF">HPBE_LOCUS7632</name>
</gene>
<dbReference type="Pfam" id="PF02118">
    <property type="entry name" value="Srg"/>
    <property type="match status" value="1"/>
</dbReference>
<evidence type="ECO:0000256" key="2">
    <source>
        <dbReference type="ARBA" id="ARBA00005692"/>
    </source>
</evidence>
<reference evidence="9" key="2">
    <citation type="submission" date="2019-09" db="UniProtKB">
        <authorList>
            <consortium name="WormBaseParasite"/>
        </authorList>
    </citation>
    <scope>IDENTIFICATION</scope>
</reference>
<dbReference type="Proteomes" id="UP000050761">
    <property type="component" value="Unassembled WGS sequence"/>
</dbReference>
<keyword evidence="3 6" id="KW-0812">Transmembrane</keyword>
<name>A0A3P7XGR9_HELPZ</name>
<proteinExistence type="inferred from homology"/>
<evidence type="ECO:0000256" key="1">
    <source>
        <dbReference type="ARBA" id="ARBA00004141"/>
    </source>
</evidence>
<comment type="subcellular location">
    <subcellularLocation>
        <location evidence="1">Membrane</location>
        <topology evidence="1">Multi-pass membrane protein</topology>
    </subcellularLocation>
</comment>
<evidence type="ECO:0000256" key="3">
    <source>
        <dbReference type="ARBA" id="ARBA00022692"/>
    </source>
</evidence>
<dbReference type="GO" id="GO:0004888">
    <property type="term" value="F:transmembrane signaling receptor activity"/>
    <property type="evidence" value="ECO:0007669"/>
    <property type="project" value="InterPro"/>
</dbReference>
<keyword evidence="8" id="KW-1185">Reference proteome</keyword>
<dbReference type="PANTHER" id="PTHR31552">
    <property type="entry name" value="SERPENTINE RECEPTOR CLASS GAMMA"/>
    <property type="match status" value="1"/>
</dbReference>
<feature type="transmembrane region" description="Helical" evidence="6">
    <location>
        <begin position="176"/>
        <end position="199"/>
    </location>
</feature>